<dbReference type="HAMAP" id="MF_01087">
    <property type="entry name" value="UPF0285"/>
    <property type="match status" value="1"/>
</dbReference>
<comment type="similarity">
    <text evidence="1">Belongs to the UPF0285 family.</text>
</comment>
<organism evidence="2 3">
    <name type="scientific">Methanocaldococcus bathoardescens</name>
    <dbReference type="NCBI Taxonomy" id="1301915"/>
    <lineage>
        <taxon>Archaea</taxon>
        <taxon>Methanobacteriati</taxon>
        <taxon>Methanobacteriota</taxon>
        <taxon>Methanomada group</taxon>
        <taxon>Methanococci</taxon>
        <taxon>Methanococcales</taxon>
        <taxon>Methanocaldococcaceae</taxon>
        <taxon>Methanocaldococcus</taxon>
    </lineage>
</organism>
<evidence type="ECO:0000313" key="2">
    <source>
        <dbReference type="EMBL" id="AIJ05261.1"/>
    </source>
</evidence>
<dbReference type="InterPro" id="IPR016735">
    <property type="entry name" value="Methan_mark_12"/>
</dbReference>
<dbReference type="HOGENOM" id="CLU_846254_0_0_2"/>
<dbReference type="OrthoDB" id="235676at2157"/>
<evidence type="ECO:0000313" key="3">
    <source>
        <dbReference type="Proteomes" id="UP000028781"/>
    </source>
</evidence>
<evidence type="ECO:0000256" key="1">
    <source>
        <dbReference type="HAMAP-Rule" id="MF_01087"/>
    </source>
</evidence>
<dbReference type="PIRSF" id="PIRSF018783">
    <property type="entry name" value="UCP018783"/>
    <property type="match status" value="1"/>
</dbReference>
<accession>A0A076LAP3</accession>
<dbReference type="Proteomes" id="UP000028781">
    <property type="component" value="Chromosome"/>
</dbReference>
<name>A0A076LAP3_9EURY</name>
<dbReference type="SUPFAM" id="SSF53067">
    <property type="entry name" value="Actin-like ATPase domain"/>
    <property type="match status" value="1"/>
</dbReference>
<proteinExistence type="inferred from homology"/>
<dbReference type="AlphaFoldDB" id="A0A076LAP3"/>
<dbReference type="STRING" id="1301915.JH146_0411"/>
<dbReference type="GeneID" id="24891006"/>
<dbReference type="InterPro" id="IPR043129">
    <property type="entry name" value="ATPase_NBD"/>
</dbReference>
<dbReference type="KEGG" id="mjh:JH146_0411"/>
<dbReference type="RefSeq" id="WP_048201450.1">
    <property type="nucleotide sequence ID" value="NZ_CP009149.1"/>
</dbReference>
<dbReference type="EMBL" id="CP009149">
    <property type="protein sequence ID" value="AIJ05261.1"/>
    <property type="molecule type" value="Genomic_DNA"/>
</dbReference>
<gene>
    <name evidence="2" type="ORF">JH146_0411</name>
</gene>
<dbReference type="NCBIfam" id="TIGR03281">
    <property type="entry name" value="methan_mark_12"/>
    <property type="match status" value="1"/>
</dbReference>
<keyword evidence="3" id="KW-1185">Reference proteome</keyword>
<sequence length="328" mass="35882">MITVGIDHGTSGITTCIKDDDKKTIFKLKRTELKEKSYLEELKKHISLENIDLIALTYSMGDGINKILPIEKVKNRGVLSIEGAGEKVGGGTKVYDEIKESGLPAIVIPGLHRGIECLDERFRALYSHIASPEKVSIAYYAHKLFGFNDFVLSDISSNTVTLLIKDGRISGGFDACIGAIGMLHGPIDLEMIRDIDTGKITANEAFSKAGAVKIAKLYKGVENTKEEIINNYFNDENCRLAVDSLILSVSMEINSLIPLLDKNKRKVVLAGSIGTLRNPIDIPKRIKEFVDAKIFALYGESGAIGGALIAEDILKGKRNILGIEVEFK</sequence>
<reference evidence="2 3" key="1">
    <citation type="journal article" date="2015" name="Int. J. Syst. Evol. Microbiol.">
        <title>M ethanocaldococcus bathoardescens sp. nov., a hyperthermophilic methanogen isolated from a volcanically active deep-sea hydrothermal vent.</title>
        <authorList>
            <person name="Stewart L.C."/>
            <person name="Jung J.H."/>
            <person name="Kim Y.T."/>
            <person name="Kwon S.W."/>
            <person name="Park C.S."/>
            <person name="Holden J.F."/>
        </authorList>
    </citation>
    <scope>NUCLEOTIDE SEQUENCE [LARGE SCALE GENOMIC DNA]</scope>
    <source>
        <strain evidence="2 3">JH146</strain>
    </source>
</reference>
<protein>
    <recommendedName>
        <fullName evidence="1">UPF0285 protein JH146_0411</fullName>
    </recommendedName>
</protein>